<keyword evidence="1" id="KW-0812">Transmembrane</keyword>
<keyword evidence="1" id="KW-1133">Transmembrane helix</keyword>
<evidence type="ECO:0000313" key="2">
    <source>
        <dbReference type="EMBL" id="MFD1633141.1"/>
    </source>
</evidence>
<keyword evidence="1" id="KW-0472">Membrane</keyword>
<accession>A0ABD6CYL1</accession>
<evidence type="ECO:0000313" key="3">
    <source>
        <dbReference type="Proteomes" id="UP001597075"/>
    </source>
</evidence>
<keyword evidence="3" id="KW-1185">Reference proteome</keyword>
<protein>
    <submittedName>
        <fullName evidence="2">Uncharacterized protein</fullName>
    </submittedName>
</protein>
<dbReference type="RefSeq" id="WP_256406930.1">
    <property type="nucleotide sequence ID" value="NZ_CP187151.1"/>
</dbReference>
<dbReference type="AlphaFoldDB" id="A0ABD6CYL1"/>
<proteinExistence type="predicted"/>
<evidence type="ECO:0000256" key="1">
    <source>
        <dbReference type="SAM" id="Phobius"/>
    </source>
</evidence>
<gene>
    <name evidence="2" type="ORF">ACFSBJ_05250</name>
</gene>
<dbReference type="Pfam" id="PF25959">
    <property type="entry name" value="DUF7996"/>
    <property type="match status" value="1"/>
</dbReference>
<sequence length="74" mass="7815">MDTDTFLSQDTLLVIAILVVGIGGSGIARGLLVERGLDALGSVVFVLGYGTMVVLLWWGWIRPLDITGPSERGG</sequence>
<dbReference type="InterPro" id="IPR058309">
    <property type="entry name" value="DUF7996"/>
</dbReference>
<dbReference type="Proteomes" id="UP001597075">
    <property type="component" value="Unassembled WGS sequence"/>
</dbReference>
<reference evidence="2 3" key="1">
    <citation type="journal article" date="2019" name="Int. J. Syst. Evol. Microbiol.">
        <title>The Global Catalogue of Microorganisms (GCM) 10K type strain sequencing project: providing services to taxonomists for standard genome sequencing and annotation.</title>
        <authorList>
            <consortium name="The Broad Institute Genomics Platform"/>
            <consortium name="The Broad Institute Genome Sequencing Center for Infectious Disease"/>
            <person name="Wu L."/>
            <person name="Ma J."/>
        </authorList>
    </citation>
    <scope>NUCLEOTIDE SEQUENCE [LARGE SCALE GENOMIC DNA]</scope>
    <source>
        <strain evidence="2 3">CGMCC 1.10594</strain>
    </source>
</reference>
<comment type="caution">
    <text evidence="2">The sequence shown here is derived from an EMBL/GenBank/DDBJ whole genome shotgun (WGS) entry which is preliminary data.</text>
</comment>
<feature type="transmembrane region" description="Helical" evidence="1">
    <location>
        <begin position="12"/>
        <end position="32"/>
    </location>
</feature>
<feature type="transmembrane region" description="Helical" evidence="1">
    <location>
        <begin position="39"/>
        <end position="60"/>
    </location>
</feature>
<organism evidence="2 3">
    <name type="scientific">Haloplanus ruber</name>
    <dbReference type="NCBI Taxonomy" id="869892"/>
    <lineage>
        <taxon>Archaea</taxon>
        <taxon>Methanobacteriati</taxon>
        <taxon>Methanobacteriota</taxon>
        <taxon>Stenosarchaea group</taxon>
        <taxon>Halobacteria</taxon>
        <taxon>Halobacteriales</taxon>
        <taxon>Haloferacaceae</taxon>
        <taxon>Haloplanus</taxon>
    </lineage>
</organism>
<dbReference type="EMBL" id="JBHUDL010000006">
    <property type="protein sequence ID" value="MFD1633141.1"/>
    <property type="molecule type" value="Genomic_DNA"/>
</dbReference>
<name>A0ABD6CYL1_9EURY</name>